<name>A0ABC8W6Z5_9POAL</name>
<feature type="transmembrane region" description="Helical" evidence="1">
    <location>
        <begin position="6"/>
        <end position="25"/>
    </location>
</feature>
<proteinExistence type="predicted"/>
<feature type="transmembrane region" description="Helical" evidence="1">
    <location>
        <begin position="325"/>
        <end position="344"/>
    </location>
</feature>
<sequence length="681" mass="77976">MELAYILVLLGVIFLYFQLILGRICRWSRNWLVRKGAEASYNLSNMVGTVALGFMPKEHSAAVWILYLTVLNNSMAAYDQENELLYMWTAANIFLFALRAVVAVGRTGLSGAAMYLAYDSVVALVLASACCKVGIARASASKRYSEEIKRYMERLQAKWSPSQYYNASTLDGYRYAVILEPLTTVEQIYAPDSPLEVRRLERGKGLWLSFALFRLLLRRYHGLPCDEADLPETRDLVLEGLLGPHQKAGDEEYRFGFGVAEAELGFLHDHIHGGYVLWSREHRVCYRILVALKAILMYVASLALYCLVASSGPQDRGAHAPDDRFMALLFLHFVLDLLQIIFYYRSDRWMVSYMCQRRTQGPQNCFRRMMARMHGVKLLVCWDWNVYWQDRIGQYSLLEETTRRTACDSIAAFLRQQACWDGHSHSPRQSAPARLPRHLRACIARVLRATNGTLDGVPSLERAHGLPRGEVRRDKNSHKIKVILKWHIATTYCEMGLRRDVGDPRYEVAAALSRYCAYLVAFRPDLLPCPQGHTKATFRRVLDEVAGLLGDHLPMEDRFDTLERRRERDGQVPEKTVTLSDGLDLGHLLVTGIQERHQLWEILQNIWVKLVLSIAPQASLDATFAKRHVKYLAQGGEFLTQLWAMLSHAGILQQTSWPTQVHDQPNQFMTQLIHHYYDTVF</sequence>
<evidence type="ECO:0000313" key="3">
    <source>
        <dbReference type="EMBL" id="CAL4903761.1"/>
    </source>
</evidence>
<accession>A0ABC8W6Z5</accession>
<feature type="transmembrane region" description="Helical" evidence="1">
    <location>
        <begin position="284"/>
        <end position="305"/>
    </location>
</feature>
<reference evidence="4" key="1">
    <citation type="submission" date="2024-06" db="EMBL/GenBank/DDBJ databases">
        <authorList>
            <person name="Ryan C."/>
        </authorList>
    </citation>
    <scope>NUCLEOTIDE SEQUENCE [LARGE SCALE GENOMIC DNA]</scope>
</reference>
<gene>
    <name evidence="3" type="ORF">URODEC1_LOCUS10735</name>
</gene>
<protein>
    <recommendedName>
        <fullName evidence="2">DUF4220 domain-containing protein</fullName>
    </recommendedName>
</protein>
<dbReference type="PANTHER" id="PTHR31325">
    <property type="entry name" value="OS01G0798800 PROTEIN-RELATED"/>
    <property type="match status" value="1"/>
</dbReference>
<keyword evidence="1" id="KW-1133">Transmembrane helix</keyword>
<dbReference type="Pfam" id="PF04578">
    <property type="entry name" value="DUF594"/>
    <property type="match status" value="1"/>
</dbReference>
<keyword evidence="4" id="KW-1185">Reference proteome</keyword>
<feature type="transmembrane region" description="Helical" evidence="1">
    <location>
        <begin position="85"/>
        <end position="104"/>
    </location>
</feature>
<keyword evidence="1" id="KW-0812">Transmembrane</keyword>
<evidence type="ECO:0000259" key="2">
    <source>
        <dbReference type="Pfam" id="PF13968"/>
    </source>
</evidence>
<keyword evidence="1" id="KW-0472">Membrane</keyword>
<feature type="domain" description="DUF4220" evidence="2">
    <location>
        <begin position="40"/>
        <end position="399"/>
    </location>
</feature>
<reference evidence="3 4" key="2">
    <citation type="submission" date="2024-10" db="EMBL/GenBank/DDBJ databases">
        <authorList>
            <person name="Ryan C."/>
        </authorList>
    </citation>
    <scope>NUCLEOTIDE SEQUENCE [LARGE SCALE GENOMIC DNA]</scope>
</reference>
<dbReference type="Proteomes" id="UP001497457">
    <property type="component" value="Chromosome 11b"/>
</dbReference>
<evidence type="ECO:0000256" key="1">
    <source>
        <dbReference type="SAM" id="Phobius"/>
    </source>
</evidence>
<dbReference type="InterPro" id="IPR025315">
    <property type="entry name" value="DUF4220"/>
</dbReference>
<feature type="transmembrane region" description="Helical" evidence="1">
    <location>
        <begin position="116"/>
        <end position="135"/>
    </location>
</feature>
<organism evidence="3 4">
    <name type="scientific">Urochloa decumbens</name>
    <dbReference type="NCBI Taxonomy" id="240449"/>
    <lineage>
        <taxon>Eukaryota</taxon>
        <taxon>Viridiplantae</taxon>
        <taxon>Streptophyta</taxon>
        <taxon>Embryophyta</taxon>
        <taxon>Tracheophyta</taxon>
        <taxon>Spermatophyta</taxon>
        <taxon>Magnoliopsida</taxon>
        <taxon>Liliopsida</taxon>
        <taxon>Poales</taxon>
        <taxon>Poaceae</taxon>
        <taxon>PACMAD clade</taxon>
        <taxon>Panicoideae</taxon>
        <taxon>Panicodae</taxon>
        <taxon>Paniceae</taxon>
        <taxon>Melinidinae</taxon>
        <taxon>Urochloa</taxon>
    </lineage>
</organism>
<dbReference type="EMBL" id="OZ075121">
    <property type="protein sequence ID" value="CAL4903761.1"/>
    <property type="molecule type" value="Genomic_DNA"/>
</dbReference>
<evidence type="ECO:0000313" key="4">
    <source>
        <dbReference type="Proteomes" id="UP001497457"/>
    </source>
</evidence>
<dbReference type="AlphaFoldDB" id="A0ABC8W6Z5"/>
<dbReference type="InterPro" id="IPR007658">
    <property type="entry name" value="DUF594"/>
</dbReference>
<dbReference type="Pfam" id="PF13968">
    <property type="entry name" value="DUF4220"/>
    <property type="match status" value="1"/>
</dbReference>